<gene>
    <name evidence="3" type="ORF">LTR97_011149</name>
</gene>
<dbReference type="InterPro" id="IPR011333">
    <property type="entry name" value="SKP1/BTB/POZ_sf"/>
</dbReference>
<evidence type="ECO:0000259" key="2">
    <source>
        <dbReference type="PROSITE" id="PS50097"/>
    </source>
</evidence>
<sequence>MSKRRQSFTDESEQEPEGSAPKRARWSTYNDVFTILAGVEESPFIIHKDRLCQSSDFLTAACSRDWKEGKEKTIRLPTIESTTFELYVEWVYCKEVNLAKILPAARIDGYGPHTLEGRAEEVRQLVKLYIAGDKLLDERVKNTVMDELSVRSDAWPKRSLCIPPDAISSVWESSPDSSPLRKMMLNSFASTHDVSSIESFEKTAYPYAFFYDLAIHQMLIRDLEPLEYRPKVDDHCFYHNHTGPDEVVQRAECHRVMYKSLLSRAHLLERKLMGRT</sequence>
<protein>
    <recommendedName>
        <fullName evidence="2">BTB domain-containing protein</fullName>
    </recommendedName>
</protein>
<evidence type="ECO:0000313" key="3">
    <source>
        <dbReference type="EMBL" id="KAK5691978.1"/>
    </source>
</evidence>
<evidence type="ECO:0000256" key="1">
    <source>
        <dbReference type="SAM" id="MobiDB-lite"/>
    </source>
</evidence>
<dbReference type="AlphaFoldDB" id="A0AAN7ZYS0"/>
<dbReference type="PANTHER" id="PTHR47843">
    <property type="entry name" value="BTB DOMAIN-CONTAINING PROTEIN-RELATED"/>
    <property type="match status" value="1"/>
</dbReference>
<dbReference type="EMBL" id="JAVRQU010000020">
    <property type="protein sequence ID" value="KAK5691978.1"/>
    <property type="molecule type" value="Genomic_DNA"/>
</dbReference>
<organism evidence="3 4">
    <name type="scientific">Elasticomyces elasticus</name>
    <dbReference type="NCBI Taxonomy" id="574655"/>
    <lineage>
        <taxon>Eukaryota</taxon>
        <taxon>Fungi</taxon>
        <taxon>Dikarya</taxon>
        <taxon>Ascomycota</taxon>
        <taxon>Pezizomycotina</taxon>
        <taxon>Dothideomycetes</taxon>
        <taxon>Dothideomycetidae</taxon>
        <taxon>Mycosphaerellales</taxon>
        <taxon>Teratosphaeriaceae</taxon>
        <taxon>Elasticomyces</taxon>
    </lineage>
</organism>
<dbReference type="SUPFAM" id="SSF54695">
    <property type="entry name" value="POZ domain"/>
    <property type="match status" value="1"/>
</dbReference>
<dbReference type="PROSITE" id="PS50097">
    <property type="entry name" value="BTB"/>
    <property type="match status" value="1"/>
</dbReference>
<reference evidence="3" key="1">
    <citation type="submission" date="2023-08" db="EMBL/GenBank/DDBJ databases">
        <title>Black Yeasts Isolated from many extreme environments.</title>
        <authorList>
            <person name="Coleine C."/>
            <person name="Stajich J.E."/>
            <person name="Selbmann L."/>
        </authorList>
    </citation>
    <scope>NUCLEOTIDE SEQUENCE</scope>
    <source>
        <strain evidence="3">CCFEE 5810</strain>
    </source>
</reference>
<dbReference type="Gene3D" id="3.30.710.10">
    <property type="entry name" value="Potassium Channel Kv1.1, Chain A"/>
    <property type="match status" value="1"/>
</dbReference>
<dbReference type="CDD" id="cd18186">
    <property type="entry name" value="BTB_POZ_ZBTB_KLHL-like"/>
    <property type="match status" value="1"/>
</dbReference>
<comment type="caution">
    <text evidence="3">The sequence shown here is derived from an EMBL/GenBank/DDBJ whole genome shotgun (WGS) entry which is preliminary data.</text>
</comment>
<dbReference type="Proteomes" id="UP001310594">
    <property type="component" value="Unassembled WGS sequence"/>
</dbReference>
<proteinExistence type="predicted"/>
<accession>A0AAN7ZYS0</accession>
<name>A0AAN7ZYS0_9PEZI</name>
<dbReference type="InterPro" id="IPR000210">
    <property type="entry name" value="BTB/POZ_dom"/>
</dbReference>
<feature type="region of interest" description="Disordered" evidence="1">
    <location>
        <begin position="1"/>
        <end position="23"/>
    </location>
</feature>
<evidence type="ECO:0000313" key="4">
    <source>
        <dbReference type="Proteomes" id="UP001310594"/>
    </source>
</evidence>
<feature type="domain" description="BTB" evidence="2">
    <location>
        <begin position="30"/>
        <end position="100"/>
    </location>
</feature>
<dbReference type="PANTHER" id="PTHR47843:SF2">
    <property type="entry name" value="BTB DOMAIN-CONTAINING PROTEIN"/>
    <property type="match status" value="1"/>
</dbReference>